<dbReference type="Proteomes" id="UP000194457">
    <property type="component" value="Chromosome"/>
</dbReference>
<gene>
    <name evidence="1" type="ORF">B9H00_01430</name>
</gene>
<name>A0A240ULJ5_9GAMM</name>
<organism evidence="1 2">
    <name type="scientific">Kushneria marisflavi</name>
    <dbReference type="NCBI Taxonomy" id="157779"/>
    <lineage>
        <taxon>Bacteria</taxon>
        <taxon>Pseudomonadati</taxon>
        <taxon>Pseudomonadota</taxon>
        <taxon>Gammaproteobacteria</taxon>
        <taxon>Oceanospirillales</taxon>
        <taxon>Halomonadaceae</taxon>
        <taxon>Kushneria</taxon>
    </lineage>
</organism>
<keyword evidence="2" id="KW-1185">Reference proteome</keyword>
<sequence>MSIDKSMSSQQRASRYGLQSCTCLAILLIAVIGLLTLNDQVTVFDFGDPGPDARFFPRLVLWLLALGAVLRLWRHRRVSETAIGPVAGWIRVLFIMMLMAVALATMPLLGFIVTVATIGIVLAWLLGERHWLFNVALPLMVTVAIFWAGQHLLNLPLP</sequence>
<dbReference type="Pfam" id="PF07331">
    <property type="entry name" value="TctB"/>
    <property type="match status" value="1"/>
</dbReference>
<accession>A0A240ULJ5</accession>
<proteinExistence type="predicted"/>
<dbReference type="KEGG" id="kma:B9H00_01430"/>
<protein>
    <submittedName>
        <fullName evidence="1">Uncharacterized protein</fullName>
    </submittedName>
</protein>
<dbReference type="EMBL" id="CP021358">
    <property type="protein sequence ID" value="ART61890.1"/>
    <property type="molecule type" value="Genomic_DNA"/>
</dbReference>
<dbReference type="AlphaFoldDB" id="A0A240ULJ5"/>
<reference evidence="1 2" key="1">
    <citation type="submission" date="2017-05" db="EMBL/GenBank/DDBJ databases">
        <authorList>
            <person name="Song R."/>
            <person name="Chenine A.L."/>
            <person name="Ruprecht R.M."/>
        </authorList>
    </citation>
    <scope>NUCLEOTIDE SEQUENCE [LARGE SCALE GENOMIC DNA]</scope>
    <source>
        <strain evidence="1">SW32</strain>
    </source>
</reference>
<evidence type="ECO:0000313" key="1">
    <source>
        <dbReference type="EMBL" id="ART61890.1"/>
    </source>
</evidence>
<dbReference type="InterPro" id="IPR009936">
    <property type="entry name" value="DUF1468"/>
</dbReference>
<evidence type="ECO:0000313" key="2">
    <source>
        <dbReference type="Proteomes" id="UP000194457"/>
    </source>
</evidence>